<keyword evidence="5" id="KW-0411">Iron-sulfur</keyword>
<dbReference type="GO" id="GO:0016491">
    <property type="term" value="F:oxidoreductase activity"/>
    <property type="evidence" value="ECO:0007669"/>
    <property type="project" value="UniProtKB-KW"/>
</dbReference>
<gene>
    <name evidence="7" type="ORF">CUJ83_02780</name>
</gene>
<keyword evidence="3" id="KW-0560">Oxidoreductase</keyword>
<keyword evidence="2" id="KW-0479">Metal-binding</keyword>
<feature type="domain" description="Cysteine-rich" evidence="6">
    <location>
        <begin position="95"/>
        <end position="176"/>
    </location>
</feature>
<comment type="caution">
    <text evidence="7">The sequence shown here is derived from an EMBL/GenBank/DDBJ whole genome shotgun (WGS) entry which is preliminary data.</text>
</comment>
<evidence type="ECO:0000256" key="5">
    <source>
        <dbReference type="ARBA" id="ARBA00023014"/>
    </source>
</evidence>
<keyword evidence="8" id="KW-1185">Reference proteome</keyword>
<keyword evidence="4" id="KW-0408">Iron</keyword>
<dbReference type="GO" id="GO:0005886">
    <property type="term" value="C:plasma membrane"/>
    <property type="evidence" value="ECO:0007669"/>
    <property type="project" value="TreeGrafter"/>
</dbReference>
<keyword evidence="1" id="KW-0004">4Fe-4S</keyword>
<evidence type="ECO:0000256" key="1">
    <source>
        <dbReference type="ARBA" id="ARBA00022485"/>
    </source>
</evidence>
<dbReference type="InterPro" id="IPR004017">
    <property type="entry name" value="Cys_rich_dom"/>
</dbReference>
<evidence type="ECO:0000256" key="3">
    <source>
        <dbReference type="ARBA" id="ARBA00023002"/>
    </source>
</evidence>
<dbReference type="Proteomes" id="UP001320159">
    <property type="component" value="Unassembled WGS sequence"/>
</dbReference>
<dbReference type="GO" id="GO:0046872">
    <property type="term" value="F:metal ion binding"/>
    <property type="evidence" value="ECO:0007669"/>
    <property type="project" value="UniProtKB-KW"/>
</dbReference>
<evidence type="ECO:0000259" key="6">
    <source>
        <dbReference type="Pfam" id="PF02754"/>
    </source>
</evidence>
<sequence>MDTRDCLPLSSLYYYLKTRVTGSLNEKDLDGLYRCALCNNCRLADLNLSVRNTAVNKGLVAPHLTRINKNINEFGNPYGMMPVRRENTGGIKETVLFRGCTPTYKTPEILTAAENLLKRKGIEYSTISDETCCGNILFNMGDRASGSGAVRKNIQKFKTAGVKRIITICPGCYNAFNKYYRGQDGFDPEVILAVDLLSGSTTLEGDFAIQDPCHAREKAGTVRKILPGSRKESAGPCCGAGGGVMSFDKSLASSKARKVVDGNSAKIVTYCPFCYVNLSSLKPGKVSDIYMLLDGHGC</sequence>
<dbReference type="EMBL" id="PGCK01000002">
    <property type="protein sequence ID" value="MCD1293922.1"/>
    <property type="molecule type" value="Genomic_DNA"/>
</dbReference>
<evidence type="ECO:0000313" key="7">
    <source>
        <dbReference type="EMBL" id="MCD1293922.1"/>
    </source>
</evidence>
<dbReference type="GO" id="GO:0051539">
    <property type="term" value="F:4 iron, 4 sulfur cluster binding"/>
    <property type="evidence" value="ECO:0007669"/>
    <property type="project" value="UniProtKB-KW"/>
</dbReference>
<reference evidence="7 8" key="1">
    <citation type="submission" date="2017-11" db="EMBL/GenBank/DDBJ databases">
        <title>Isolation and Characterization of Family Methanocellaceae Species from Potential Methane Hydrate Area Offshore Southwestern Taiwan.</title>
        <authorList>
            <person name="Zhang W.-L."/>
            <person name="Chen W.-C."/>
            <person name="Lai M.-C."/>
            <person name="Chen S.-C."/>
        </authorList>
    </citation>
    <scope>NUCLEOTIDE SEQUENCE [LARGE SCALE GENOMIC DNA]</scope>
    <source>
        <strain evidence="7 8">CWC-04</strain>
    </source>
</reference>
<dbReference type="PANTHER" id="PTHR43255:SF1">
    <property type="entry name" value="IRON-SULFUR-BINDING OXIDOREDUCTASE FADF-RELATED"/>
    <property type="match status" value="1"/>
</dbReference>
<evidence type="ECO:0000256" key="4">
    <source>
        <dbReference type="ARBA" id="ARBA00023004"/>
    </source>
</evidence>
<name>A0AAP2W591_9EURY</name>
<dbReference type="AlphaFoldDB" id="A0AAP2W591"/>
<dbReference type="InterPro" id="IPR051460">
    <property type="entry name" value="HdrC_iron-sulfur_subunit"/>
</dbReference>
<feature type="domain" description="Cysteine-rich" evidence="6">
    <location>
        <begin position="235"/>
        <end position="278"/>
    </location>
</feature>
<organism evidence="7 8">
    <name type="scientific">Methanooceanicella nereidis</name>
    <dbReference type="NCBI Taxonomy" id="2052831"/>
    <lineage>
        <taxon>Archaea</taxon>
        <taxon>Methanobacteriati</taxon>
        <taxon>Methanobacteriota</taxon>
        <taxon>Stenosarchaea group</taxon>
        <taxon>Methanomicrobia</taxon>
        <taxon>Methanocellales</taxon>
        <taxon>Methanocellaceae</taxon>
        <taxon>Methanooceanicella</taxon>
    </lineage>
</organism>
<protein>
    <submittedName>
        <fullName evidence="7">(Fe-S)-binding protein</fullName>
    </submittedName>
</protein>
<proteinExistence type="predicted"/>
<accession>A0AAP2W591</accession>
<evidence type="ECO:0000313" key="8">
    <source>
        <dbReference type="Proteomes" id="UP001320159"/>
    </source>
</evidence>
<evidence type="ECO:0000256" key="2">
    <source>
        <dbReference type="ARBA" id="ARBA00022723"/>
    </source>
</evidence>
<dbReference type="PANTHER" id="PTHR43255">
    <property type="entry name" value="IRON-SULFUR-BINDING OXIDOREDUCTASE FADF-RELATED-RELATED"/>
    <property type="match status" value="1"/>
</dbReference>
<dbReference type="Pfam" id="PF02754">
    <property type="entry name" value="CCG"/>
    <property type="match status" value="2"/>
</dbReference>